<evidence type="ECO:0000313" key="1">
    <source>
        <dbReference type="EMBL" id="GGA81262.1"/>
    </source>
</evidence>
<evidence type="ECO:0000313" key="2">
    <source>
        <dbReference type="Proteomes" id="UP000658793"/>
    </source>
</evidence>
<name>A0ABQ1HLL6_9FLAO</name>
<sequence length="343" mass="40511">MRENDQMFQDFEKVNDFQKEVINPVLPNAKFASSLMITTPGEAAKNFKGDLSPIKLFENSPYEYKGNNKFTHFTSLFGLKAILESGFLRMSEFGNLIDNNELLFATSVFEDNNILFKITEDKIKALKENVFCLSLCESKDKTHKNNFMWEVYGDKGKGVIIEIEFTKNNPDFFLLGSVLYGNKKLKPIREIKRLTEEFASKNDNFIPNNFPEFLLELQAFHKSKKYNHENEVRLLMKENKQQYDEHKLETIYKDFNSNQEVKYFNKLFLKGKHPYLKDYESQNSIKILDEFPQIEIRRVILGYNISVENKVNITDLLQKIKHDNDYDFEIWQINNDKEIFAMR</sequence>
<organism evidence="1 2">
    <name type="scientific">Flavobacterium palustre</name>
    <dbReference type="NCBI Taxonomy" id="1476463"/>
    <lineage>
        <taxon>Bacteria</taxon>
        <taxon>Pseudomonadati</taxon>
        <taxon>Bacteroidota</taxon>
        <taxon>Flavobacteriia</taxon>
        <taxon>Flavobacteriales</taxon>
        <taxon>Flavobacteriaceae</taxon>
        <taxon>Flavobacterium</taxon>
    </lineage>
</organism>
<protein>
    <recommendedName>
        <fullName evidence="3">DUF2971 domain-containing protein</fullName>
    </recommendedName>
</protein>
<evidence type="ECO:0008006" key="3">
    <source>
        <dbReference type="Google" id="ProtNLM"/>
    </source>
</evidence>
<gene>
    <name evidence="1" type="ORF">GCM10008015_22540</name>
</gene>
<dbReference type="InterPro" id="IPR021352">
    <property type="entry name" value="DUF2971"/>
</dbReference>
<dbReference type="EMBL" id="BMGA01000005">
    <property type="protein sequence ID" value="GGA81262.1"/>
    <property type="molecule type" value="Genomic_DNA"/>
</dbReference>
<proteinExistence type="predicted"/>
<accession>A0ABQ1HLL6</accession>
<comment type="caution">
    <text evidence="1">The sequence shown here is derived from an EMBL/GenBank/DDBJ whole genome shotgun (WGS) entry which is preliminary data.</text>
</comment>
<dbReference type="Proteomes" id="UP000658793">
    <property type="component" value="Unassembled WGS sequence"/>
</dbReference>
<dbReference type="Pfam" id="PF11185">
    <property type="entry name" value="DUF2971"/>
    <property type="match status" value="1"/>
</dbReference>
<keyword evidence="2" id="KW-1185">Reference proteome</keyword>
<dbReference type="RefSeq" id="WP_188494412.1">
    <property type="nucleotide sequence ID" value="NZ_BMGA01000005.1"/>
</dbReference>
<reference evidence="2" key="1">
    <citation type="journal article" date="2019" name="Int. J. Syst. Evol. Microbiol.">
        <title>The Global Catalogue of Microorganisms (GCM) 10K type strain sequencing project: providing services to taxonomists for standard genome sequencing and annotation.</title>
        <authorList>
            <consortium name="The Broad Institute Genomics Platform"/>
            <consortium name="The Broad Institute Genome Sequencing Center for Infectious Disease"/>
            <person name="Wu L."/>
            <person name="Ma J."/>
        </authorList>
    </citation>
    <scope>NUCLEOTIDE SEQUENCE [LARGE SCALE GENOMIC DNA]</scope>
    <source>
        <strain evidence="2">CGMCC 1.12811</strain>
    </source>
</reference>